<dbReference type="Proteomes" id="UP001596074">
    <property type="component" value="Unassembled WGS sequence"/>
</dbReference>
<dbReference type="EMBL" id="JBHSON010000161">
    <property type="protein sequence ID" value="MFC5754541.1"/>
    <property type="molecule type" value="Genomic_DNA"/>
</dbReference>
<proteinExistence type="predicted"/>
<dbReference type="RefSeq" id="WP_378292750.1">
    <property type="nucleotide sequence ID" value="NZ_JBHSON010000161.1"/>
</dbReference>
<organism evidence="1 2">
    <name type="scientific">Actinomadura rugatobispora</name>
    <dbReference type="NCBI Taxonomy" id="1994"/>
    <lineage>
        <taxon>Bacteria</taxon>
        <taxon>Bacillati</taxon>
        <taxon>Actinomycetota</taxon>
        <taxon>Actinomycetes</taxon>
        <taxon>Streptosporangiales</taxon>
        <taxon>Thermomonosporaceae</taxon>
        <taxon>Actinomadura</taxon>
    </lineage>
</organism>
<comment type="caution">
    <text evidence="1">The sequence shown here is derived from an EMBL/GenBank/DDBJ whole genome shotgun (WGS) entry which is preliminary data.</text>
</comment>
<sequence length="135" mass="13928">MDEHVAVRQVADQGRSADRLTSIADVTVRSTGGPHTASARTSGAALVACVTDLEARTCAITARDEASVCFTACDTPAEQVAPDAATAFAWAASFVHCLLVGGHTLGELRSARLVIRGSGDGGVELIPHGRLTDLE</sequence>
<evidence type="ECO:0000313" key="2">
    <source>
        <dbReference type="Proteomes" id="UP001596074"/>
    </source>
</evidence>
<keyword evidence="2" id="KW-1185">Reference proteome</keyword>
<evidence type="ECO:0000313" key="1">
    <source>
        <dbReference type="EMBL" id="MFC5754541.1"/>
    </source>
</evidence>
<gene>
    <name evidence="1" type="ORF">ACFPZN_53770</name>
</gene>
<protein>
    <submittedName>
        <fullName evidence="1">Uncharacterized protein</fullName>
    </submittedName>
</protein>
<accession>A0ABW1AIX4</accession>
<reference evidence="2" key="1">
    <citation type="journal article" date="2019" name="Int. J. Syst. Evol. Microbiol.">
        <title>The Global Catalogue of Microorganisms (GCM) 10K type strain sequencing project: providing services to taxonomists for standard genome sequencing and annotation.</title>
        <authorList>
            <consortium name="The Broad Institute Genomics Platform"/>
            <consortium name="The Broad Institute Genome Sequencing Center for Infectious Disease"/>
            <person name="Wu L."/>
            <person name="Ma J."/>
        </authorList>
    </citation>
    <scope>NUCLEOTIDE SEQUENCE [LARGE SCALE GENOMIC DNA]</scope>
    <source>
        <strain evidence="2">KCTC 42087</strain>
    </source>
</reference>
<name>A0ABW1AIX4_9ACTN</name>